<comment type="caution">
    <text evidence="2">The sequence shown here is derived from an EMBL/GenBank/DDBJ whole genome shotgun (WGS) entry which is preliminary data.</text>
</comment>
<dbReference type="RefSeq" id="WP_189500950.1">
    <property type="nucleotide sequence ID" value="NZ_BLLN01000005.1"/>
</dbReference>
<gene>
    <name evidence="2" type="ORF">Sdia_39980</name>
</gene>
<evidence type="ECO:0000256" key="1">
    <source>
        <dbReference type="SAM" id="MobiDB-lite"/>
    </source>
</evidence>
<sequence>MGPSFVIERLEFQRGDVWYARYFRGLVTFLVGHSKAGKSTALEALLYPLGLLTATVMPEVRGCRQVRLVFRVAGTRWQATRSGSNPRARVSLKNLDDTGEIEHLLPVTSAKAGEMTAGAFVQDLLGLPQAARGATRVGLDDFYSTVMALRQNTIASEFLGGGKDEARVLALEVLLGLWNEDLAGLEKNASEAASRYRAARSALAAFKKLRDSGALADPASVRAAYEQKQREHRAAAQRWQEADAALKVAVGERGRLVALHQAAETQRRKSAKQAVAAHAKVNGATAEHARAEGELATLLAPMPQDCTCCGQPLPDREPGLCLQCGQLHDGLEDRREQQIAAARAKVDRLLLRLRSLQEASAAAGDQAAEADTAAAAALTARDAYDEGHLQPARKAAQQAEKEAHGLSRDVAQLKERLESADYISAQEQVIRAAKEQMDAAQAARDAAVTAHDVRRKEVTGRWSEFFLARLKQINPDVETAHIDPADFTTRVKERHTADKTFAESSVAGSPKVATNVALLLALRDLGRVDRGVRVPPLMVIDSPLAGLGAQGLDHDTGLRLIDTLIDIADDPSPDGYACQVIAATNDPLPRPYPGVREIRIDTDNRFFDHAPRRDN</sequence>
<keyword evidence="3" id="KW-1185">Reference proteome</keyword>
<accession>A0ABQ1CSE5</accession>
<evidence type="ECO:0000313" key="3">
    <source>
        <dbReference type="Proteomes" id="UP000472710"/>
    </source>
</evidence>
<proteinExistence type="predicted"/>
<evidence type="ECO:0008006" key="4">
    <source>
        <dbReference type="Google" id="ProtNLM"/>
    </source>
</evidence>
<dbReference type="EMBL" id="BLLN01000005">
    <property type="protein sequence ID" value="GFH73230.1"/>
    <property type="molecule type" value="Genomic_DNA"/>
</dbReference>
<protein>
    <recommendedName>
        <fullName evidence="4">AAA family ATPase</fullName>
    </recommendedName>
</protein>
<dbReference type="SUPFAM" id="SSF52540">
    <property type="entry name" value="P-loop containing nucleoside triphosphate hydrolases"/>
    <property type="match status" value="1"/>
</dbReference>
<dbReference type="InterPro" id="IPR027417">
    <property type="entry name" value="P-loop_NTPase"/>
</dbReference>
<dbReference type="Proteomes" id="UP000472710">
    <property type="component" value="Unassembled WGS sequence"/>
</dbReference>
<evidence type="ECO:0000313" key="2">
    <source>
        <dbReference type="EMBL" id="GFH73230.1"/>
    </source>
</evidence>
<name>A0ABQ1CSE5_STRDI</name>
<organism evidence="2 3">
    <name type="scientific">Streptomyces diastaticus subsp. diastaticus</name>
    <dbReference type="NCBI Taxonomy" id="68040"/>
    <lineage>
        <taxon>Bacteria</taxon>
        <taxon>Bacillati</taxon>
        <taxon>Actinomycetota</taxon>
        <taxon>Actinomycetes</taxon>
        <taxon>Kitasatosporales</taxon>
        <taxon>Streptomycetaceae</taxon>
        <taxon>Streptomyces</taxon>
        <taxon>Streptomyces diastaticus group</taxon>
    </lineage>
</organism>
<dbReference type="Gene3D" id="3.40.50.300">
    <property type="entry name" value="P-loop containing nucleotide triphosphate hydrolases"/>
    <property type="match status" value="2"/>
</dbReference>
<dbReference type="GeneID" id="95073578"/>
<reference evidence="2 3" key="1">
    <citation type="submission" date="2020-02" db="EMBL/GenBank/DDBJ databases">
        <title>Whole genome shotgun sequence of Streptomyces diastaticus subsp. diastaticus NBRC 13412.</title>
        <authorList>
            <person name="Ichikawa N."/>
            <person name="Komaki H."/>
            <person name="Tamura T."/>
        </authorList>
    </citation>
    <scope>NUCLEOTIDE SEQUENCE [LARGE SCALE GENOMIC DNA]</scope>
    <source>
        <strain evidence="2 3">NBRC 13412</strain>
    </source>
</reference>
<feature type="region of interest" description="Disordered" evidence="1">
    <location>
        <begin position="387"/>
        <end position="406"/>
    </location>
</feature>